<protein>
    <submittedName>
        <fullName evidence="2">Uncharacterized protein</fullName>
    </submittedName>
</protein>
<sequence>MPPGGRRAAVARRQRLPDEPLVPLGALPRRRGLTGDSGTSGSVSRSPGVPAVPGTWWRVGHRILPNSVYPLGFGLLRGGSADRPPTGTEPEKSCR</sequence>
<reference evidence="2 3" key="1">
    <citation type="submission" date="2017-08" db="EMBL/GenBank/DDBJ databases">
        <title>The complete genome sequence of moderately halophilic actinomycete Actinopolyspora erythraea YIM 90600, the producer of novel erythromycin, novel actinopolysporins A-C and tubercidin.</title>
        <authorList>
            <person name="Yin M."/>
            <person name="Tang S."/>
        </authorList>
    </citation>
    <scope>NUCLEOTIDE SEQUENCE [LARGE SCALE GENOMIC DNA]</scope>
    <source>
        <strain evidence="2 3">YIM 90600</strain>
    </source>
</reference>
<accession>A0A223RTX0</accession>
<dbReference type="Proteomes" id="UP000215043">
    <property type="component" value="Chromosome"/>
</dbReference>
<gene>
    <name evidence="2" type="ORF">CDG81_14195</name>
</gene>
<dbReference type="AlphaFoldDB" id="A0A223RTX0"/>
<feature type="compositionally biased region" description="Polar residues" evidence="1">
    <location>
        <begin position="36"/>
        <end position="45"/>
    </location>
</feature>
<proteinExistence type="predicted"/>
<feature type="region of interest" description="Disordered" evidence="1">
    <location>
        <begin position="1"/>
        <end position="54"/>
    </location>
</feature>
<organism evidence="2 3">
    <name type="scientific">Actinopolyspora erythraea</name>
    <dbReference type="NCBI Taxonomy" id="414996"/>
    <lineage>
        <taxon>Bacteria</taxon>
        <taxon>Bacillati</taxon>
        <taxon>Actinomycetota</taxon>
        <taxon>Actinomycetes</taxon>
        <taxon>Actinopolysporales</taxon>
        <taxon>Actinopolysporaceae</taxon>
        <taxon>Actinopolyspora</taxon>
    </lineage>
</organism>
<evidence type="ECO:0000256" key="1">
    <source>
        <dbReference type="SAM" id="MobiDB-lite"/>
    </source>
</evidence>
<dbReference type="EMBL" id="CP022752">
    <property type="protein sequence ID" value="ASU79249.1"/>
    <property type="molecule type" value="Genomic_DNA"/>
</dbReference>
<dbReference type="KEGG" id="aey:CDG81_14195"/>
<evidence type="ECO:0000313" key="2">
    <source>
        <dbReference type="EMBL" id="ASU79249.1"/>
    </source>
</evidence>
<evidence type="ECO:0000313" key="3">
    <source>
        <dbReference type="Proteomes" id="UP000215043"/>
    </source>
</evidence>
<name>A0A223RTX0_9ACTN</name>